<dbReference type="RefSeq" id="WP_045095179.1">
    <property type="nucleotide sequence ID" value="NZ_LN614827.1"/>
</dbReference>
<evidence type="ECO:0000313" key="2">
    <source>
        <dbReference type="EMBL" id="CEG56531.1"/>
    </source>
</evidence>
<organism evidence="2 3">
    <name type="scientific">Legionella fallonii LLAP-10</name>
    <dbReference type="NCBI Taxonomy" id="1212491"/>
    <lineage>
        <taxon>Bacteria</taxon>
        <taxon>Pseudomonadati</taxon>
        <taxon>Pseudomonadota</taxon>
        <taxon>Gammaproteobacteria</taxon>
        <taxon>Legionellales</taxon>
        <taxon>Legionellaceae</taxon>
        <taxon>Legionella</taxon>
    </lineage>
</organism>
<keyword evidence="3" id="KW-1185">Reference proteome</keyword>
<protein>
    <submittedName>
        <fullName evidence="2">Uncharacterized protein</fullName>
    </submittedName>
</protein>
<dbReference type="KEGG" id="lfa:LFA_1096"/>
<evidence type="ECO:0000313" key="3">
    <source>
        <dbReference type="Proteomes" id="UP000032430"/>
    </source>
</evidence>
<feature type="region of interest" description="Disordered" evidence="1">
    <location>
        <begin position="366"/>
        <end position="425"/>
    </location>
</feature>
<proteinExistence type="predicted"/>
<dbReference type="HOGENOM" id="CLU_645274_0_0_6"/>
<name>A0A098G3I0_9GAMM</name>
<dbReference type="Proteomes" id="UP000032430">
    <property type="component" value="Chromosome I"/>
</dbReference>
<feature type="compositionally biased region" description="Basic and acidic residues" evidence="1">
    <location>
        <begin position="375"/>
        <end position="396"/>
    </location>
</feature>
<sequence>MQLKSESKSGQLSKTVELAIETVNKRHYLGASNHGTNPTGGLNGYYRNIAMRVYNTFRNAKGEFNPLFYVYIMDACVSHTGAGNCGELSAALYLELILSDLSLAQKKLVQLRSYPTKDAHVENSYVLVDSTVYDIWASKKYKQSRIKAETHVADKYHQVDPGINLTVAQASIRGLKESVLAKFSKLFDEEIAKERLMGNMYVTFDSKDPSDNALWASEALPYLFNKFQETVCDSYFLAHMSEAEIIQGKIIKDFIYLIEELRQDFPSSGLLNYPGKIQYSHEEIAGELKKLISNQLFIDFILAISYRNSNPQKSLELLIKLQSTWSPNSIDKLELSVMSTVSTMIVGLKSNLTIPSQNTVAPCSTTIESDATDDDNTKDVKNTEVDKSQKREEELNPHSFFVEAPKKNDKTLRGVTEDDGNILTL</sequence>
<gene>
    <name evidence="2" type="ORF">LFA_1096</name>
</gene>
<dbReference type="AlphaFoldDB" id="A0A098G3I0"/>
<feature type="compositionally biased region" description="Basic and acidic residues" evidence="1">
    <location>
        <begin position="404"/>
        <end position="416"/>
    </location>
</feature>
<evidence type="ECO:0000256" key="1">
    <source>
        <dbReference type="SAM" id="MobiDB-lite"/>
    </source>
</evidence>
<dbReference type="EMBL" id="LN614827">
    <property type="protein sequence ID" value="CEG56531.1"/>
    <property type="molecule type" value="Genomic_DNA"/>
</dbReference>
<accession>A0A098G3I0</accession>
<reference evidence="3" key="1">
    <citation type="submission" date="2014-09" db="EMBL/GenBank/DDBJ databases">
        <authorList>
            <person name="Gomez-Valero L."/>
        </authorList>
    </citation>
    <scope>NUCLEOTIDE SEQUENCE [LARGE SCALE GENOMIC DNA]</scope>
    <source>
        <strain evidence="3">ATCC700992</strain>
    </source>
</reference>
<dbReference type="OrthoDB" id="9990793at2"/>